<dbReference type="EMBL" id="CAEMXZ010000019">
    <property type="protein sequence ID" value="CAB4322889.1"/>
    <property type="molecule type" value="Genomic_DNA"/>
</dbReference>
<feature type="domain" description="Thioredoxin" evidence="11">
    <location>
        <begin position="2"/>
        <end position="156"/>
    </location>
</feature>
<dbReference type="InterPro" id="IPR024706">
    <property type="entry name" value="Peroxiredoxin_AhpC-typ"/>
</dbReference>
<evidence type="ECO:0000256" key="10">
    <source>
        <dbReference type="ARBA" id="ARBA00049091"/>
    </source>
</evidence>
<keyword evidence="5" id="KW-0560">Oxidoreductase</keyword>
<comment type="catalytic activity">
    <reaction evidence="10">
        <text>a hydroperoxide + [thioredoxin]-dithiol = an alcohol + [thioredoxin]-disulfide + H2O</text>
        <dbReference type="Rhea" id="RHEA:62620"/>
        <dbReference type="Rhea" id="RHEA-COMP:10698"/>
        <dbReference type="Rhea" id="RHEA-COMP:10700"/>
        <dbReference type="ChEBI" id="CHEBI:15377"/>
        <dbReference type="ChEBI" id="CHEBI:29950"/>
        <dbReference type="ChEBI" id="CHEBI:30879"/>
        <dbReference type="ChEBI" id="CHEBI:35924"/>
        <dbReference type="ChEBI" id="CHEBI:50058"/>
        <dbReference type="EC" id="1.11.1.24"/>
    </reaction>
</comment>
<protein>
    <recommendedName>
        <fullName evidence="2">thioredoxin-dependent peroxiredoxin</fullName>
        <ecNumber evidence="2">1.11.1.24</ecNumber>
    </recommendedName>
    <alternativeName>
        <fullName evidence="8">Thioredoxin peroxidase</fullName>
    </alternativeName>
</protein>
<sequence length="177" mass="19097">MIGQGDSAPGFTLEGVDGTTFEHRQFSLAGTLGRPVVLVFYPADNSPVCTVQLRSYTNDFADFSAVDAAVLAISPQSVESHEVFARENGGFAFPLLADLDRSVGAAYGVLGPMGFYRRSVVVLDSEGVVRWAHRSTAGLMFRPVDELVAVVASIGGDSQRNQLLHRVDDARPRRDQP</sequence>
<dbReference type="GO" id="GO:0034599">
    <property type="term" value="P:cellular response to oxidative stress"/>
    <property type="evidence" value="ECO:0007669"/>
    <property type="project" value="TreeGrafter"/>
</dbReference>
<comment type="subunit">
    <text evidence="1">Monomer.</text>
</comment>
<dbReference type="AlphaFoldDB" id="A0A6J5YGL5"/>
<dbReference type="Gene3D" id="3.40.30.10">
    <property type="entry name" value="Glutaredoxin"/>
    <property type="match status" value="1"/>
</dbReference>
<dbReference type="PIRSF" id="PIRSF000239">
    <property type="entry name" value="AHPC"/>
    <property type="match status" value="1"/>
</dbReference>
<proteinExistence type="inferred from homology"/>
<dbReference type="EC" id="1.11.1.24" evidence="2"/>
<gene>
    <name evidence="12" type="ORF">UFOPK1392_00630</name>
</gene>
<name>A0A6J5YGL5_9ZZZZ</name>
<dbReference type="InterPro" id="IPR036249">
    <property type="entry name" value="Thioredoxin-like_sf"/>
</dbReference>
<keyword evidence="3" id="KW-0575">Peroxidase</keyword>
<organism evidence="12">
    <name type="scientific">freshwater metagenome</name>
    <dbReference type="NCBI Taxonomy" id="449393"/>
    <lineage>
        <taxon>unclassified sequences</taxon>
        <taxon>metagenomes</taxon>
        <taxon>ecological metagenomes</taxon>
    </lineage>
</organism>
<evidence type="ECO:0000256" key="5">
    <source>
        <dbReference type="ARBA" id="ARBA00023002"/>
    </source>
</evidence>
<dbReference type="GO" id="GO:0045454">
    <property type="term" value="P:cell redox homeostasis"/>
    <property type="evidence" value="ECO:0007669"/>
    <property type="project" value="TreeGrafter"/>
</dbReference>
<accession>A0A6J5YGL5</accession>
<dbReference type="PANTHER" id="PTHR42801:SF4">
    <property type="entry name" value="AHPC_TSA FAMILY PROTEIN"/>
    <property type="match status" value="1"/>
</dbReference>
<comment type="similarity">
    <text evidence="9">Belongs to the peroxiredoxin family. BCP/PrxQ subfamily.</text>
</comment>
<dbReference type="Pfam" id="PF00578">
    <property type="entry name" value="AhpC-TSA"/>
    <property type="match status" value="1"/>
</dbReference>
<dbReference type="GO" id="GO:0005737">
    <property type="term" value="C:cytoplasm"/>
    <property type="evidence" value="ECO:0007669"/>
    <property type="project" value="TreeGrafter"/>
</dbReference>
<evidence type="ECO:0000256" key="4">
    <source>
        <dbReference type="ARBA" id="ARBA00022862"/>
    </source>
</evidence>
<dbReference type="InterPro" id="IPR050924">
    <property type="entry name" value="Peroxiredoxin_BCP/PrxQ"/>
</dbReference>
<dbReference type="SUPFAM" id="SSF52833">
    <property type="entry name" value="Thioredoxin-like"/>
    <property type="match status" value="1"/>
</dbReference>
<keyword evidence="4" id="KW-0049">Antioxidant</keyword>
<dbReference type="GO" id="GO:0008379">
    <property type="term" value="F:thioredoxin peroxidase activity"/>
    <property type="evidence" value="ECO:0007669"/>
    <property type="project" value="TreeGrafter"/>
</dbReference>
<evidence type="ECO:0000256" key="7">
    <source>
        <dbReference type="ARBA" id="ARBA00023284"/>
    </source>
</evidence>
<dbReference type="InterPro" id="IPR000866">
    <property type="entry name" value="AhpC/TSA"/>
</dbReference>
<keyword evidence="7" id="KW-0676">Redox-active center</keyword>
<evidence type="ECO:0000256" key="6">
    <source>
        <dbReference type="ARBA" id="ARBA00023157"/>
    </source>
</evidence>
<dbReference type="PROSITE" id="PS51352">
    <property type="entry name" value="THIOREDOXIN_2"/>
    <property type="match status" value="1"/>
</dbReference>
<dbReference type="CDD" id="cd03017">
    <property type="entry name" value="PRX_BCP"/>
    <property type="match status" value="1"/>
</dbReference>
<evidence type="ECO:0000259" key="11">
    <source>
        <dbReference type="PROSITE" id="PS51352"/>
    </source>
</evidence>
<evidence type="ECO:0000256" key="3">
    <source>
        <dbReference type="ARBA" id="ARBA00022559"/>
    </source>
</evidence>
<evidence type="ECO:0000256" key="1">
    <source>
        <dbReference type="ARBA" id="ARBA00011245"/>
    </source>
</evidence>
<keyword evidence="6" id="KW-1015">Disulfide bond</keyword>
<evidence type="ECO:0000256" key="2">
    <source>
        <dbReference type="ARBA" id="ARBA00013017"/>
    </source>
</evidence>
<evidence type="ECO:0000256" key="9">
    <source>
        <dbReference type="ARBA" id="ARBA00038489"/>
    </source>
</evidence>
<dbReference type="InterPro" id="IPR013766">
    <property type="entry name" value="Thioredoxin_domain"/>
</dbReference>
<reference evidence="12" key="1">
    <citation type="submission" date="2020-05" db="EMBL/GenBank/DDBJ databases">
        <authorList>
            <person name="Chiriac C."/>
            <person name="Salcher M."/>
            <person name="Ghai R."/>
            <person name="Kavagutti S V."/>
        </authorList>
    </citation>
    <scope>NUCLEOTIDE SEQUENCE</scope>
</reference>
<evidence type="ECO:0000256" key="8">
    <source>
        <dbReference type="ARBA" id="ARBA00032824"/>
    </source>
</evidence>
<dbReference type="PANTHER" id="PTHR42801">
    <property type="entry name" value="THIOREDOXIN-DEPENDENT PEROXIDE REDUCTASE"/>
    <property type="match status" value="1"/>
</dbReference>
<evidence type="ECO:0000313" key="12">
    <source>
        <dbReference type="EMBL" id="CAB4322889.1"/>
    </source>
</evidence>